<dbReference type="KEGG" id="cjt:EG359_06380"/>
<organism evidence="3 4">
    <name type="scientific">Chryseobacterium joostei</name>
    <dbReference type="NCBI Taxonomy" id="112234"/>
    <lineage>
        <taxon>Bacteria</taxon>
        <taxon>Pseudomonadati</taxon>
        <taxon>Bacteroidota</taxon>
        <taxon>Flavobacteriia</taxon>
        <taxon>Flavobacteriales</taxon>
        <taxon>Weeksellaceae</taxon>
        <taxon>Chryseobacterium group</taxon>
        <taxon>Chryseobacterium</taxon>
    </lineage>
</organism>
<evidence type="ECO:0000259" key="1">
    <source>
        <dbReference type="Pfam" id="PF14322"/>
    </source>
</evidence>
<gene>
    <name evidence="2" type="ORF">EG359_06380</name>
    <name evidence="3" type="ORF">SAMN05421768_10180</name>
</gene>
<dbReference type="SUPFAM" id="SSF48452">
    <property type="entry name" value="TPR-like"/>
    <property type="match status" value="1"/>
</dbReference>
<dbReference type="Gene3D" id="1.25.40.390">
    <property type="match status" value="1"/>
</dbReference>
<evidence type="ECO:0000313" key="2">
    <source>
        <dbReference type="EMBL" id="AZA99253.1"/>
    </source>
</evidence>
<keyword evidence="5" id="KW-1185">Reference proteome</keyword>
<dbReference type="InterPro" id="IPR011990">
    <property type="entry name" value="TPR-like_helical_dom_sf"/>
</dbReference>
<dbReference type="EMBL" id="CP033926">
    <property type="protein sequence ID" value="AZA99253.1"/>
    <property type="molecule type" value="Genomic_DNA"/>
</dbReference>
<dbReference type="OrthoDB" id="621570at2"/>
<name>A0A1N7HST1_9FLAO</name>
<dbReference type="Proteomes" id="UP000186106">
    <property type="component" value="Unassembled WGS sequence"/>
</dbReference>
<protein>
    <submittedName>
        <fullName evidence="2">RagB/SusD family nutrient uptake outer membrane protein</fullName>
    </submittedName>
    <submittedName>
        <fullName evidence="3">SusD family protein</fullName>
    </submittedName>
</protein>
<dbReference type="RefSeq" id="WP_076350893.1">
    <property type="nucleotide sequence ID" value="NZ_CP033926.1"/>
</dbReference>
<dbReference type="AlphaFoldDB" id="A0A1N7HST1"/>
<dbReference type="Pfam" id="PF14322">
    <property type="entry name" value="SusD-like_3"/>
    <property type="match status" value="1"/>
</dbReference>
<accession>A0A1N7HST1</accession>
<evidence type="ECO:0000313" key="5">
    <source>
        <dbReference type="Proteomes" id="UP000279541"/>
    </source>
</evidence>
<sequence length="459" mass="51411">MKNKIIEKAILTIAILLCYSSCEKLVEVDLPINQITTSQVFESTSTADGALSALYAEMQSFSVIAGGSTGAGGLLGSYVDDLDGYDVYSNNASMDLFNNIQNASNTTVKLVWGNGYRQIYMANAIVEGLEKSSGIPEKDKNRIKGEAIFMRSLVYYYLTEIFGDIPYTISTDYSINQSLSKISTTEILQNISQDLSTISPFLETDYRNAERIYVNRKTINLLSAIVYARLKQWNLAEDLLSGIITSPLYSFPQDLSKTFKKDGKHILWQLKPIYANTATPEASLYNFASGVPRYYAASENLLASFSTADQRKTSWMSPVVSGQKTYYKINKYKTITANTDEYSIVFRLQEAYLIMAESLAQQNRVPEAVNYLNAIRNLSGLGNISGTISKDVVLEEILAENRREFFSERGIRFLSLKRNGKLDILSQSKPNWKIFHSIWPIPVSELALNPSLNPQNNGY</sequence>
<proteinExistence type="predicted"/>
<dbReference type="Proteomes" id="UP000279541">
    <property type="component" value="Chromosome"/>
</dbReference>
<dbReference type="InterPro" id="IPR033985">
    <property type="entry name" value="SusD-like_N"/>
</dbReference>
<evidence type="ECO:0000313" key="3">
    <source>
        <dbReference type="EMBL" id="SIS27798.1"/>
    </source>
</evidence>
<reference evidence="2 5" key="2">
    <citation type="submission" date="2018-11" db="EMBL/GenBank/DDBJ databases">
        <title>Proposal to divide the Flavobacteriaceae and reorganize its genera based on Amino Acid Identity values calculated from whole genome sequences.</title>
        <authorList>
            <person name="Nicholson A.C."/>
            <person name="Gulvik C.A."/>
            <person name="Whitney A.M."/>
            <person name="Humrighouse B.W."/>
            <person name="Bell M."/>
            <person name="Holmes B."/>
            <person name="Steigerwalt A.G."/>
            <person name="Villarma A."/>
            <person name="Sheth M."/>
            <person name="Batra D."/>
            <person name="Pryor J."/>
            <person name="Bernardet J.-F."/>
            <person name="Hugo C."/>
            <person name="Kampfer P."/>
            <person name="Newman J."/>
            <person name="McQuiston J.R."/>
        </authorList>
    </citation>
    <scope>NUCLEOTIDE SEQUENCE [LARGE SCALE GENOMIC DNA]</scope>
    <source>
        <strain evidence="2 5">DSM 16927</strain>
    </source>
</reference>
<dbReference type="STRING" id="112234.SAMN05421768_10180"/>
<dbReference type="EMBL" id="FTNZ01000001">
    <property type="protein sequence ID" value="SIS27798.1"/>
    <property type="molecule type" value="Genomic_DNA"/>
</dbReference>
<evidence type="ECO:0000313" key="4">
    <source>
        <dbReference type="Proteomes" id="UP000186106"/>
    </source>
</evidence>
<feature type="domain" description="SusD-like N-terminal" evidence="1">
    <location>
        <begin position="89"/>
        <end position="208"/>
    </location>
</feature>
<reference evidence="3 4" key="1">
    <citation type="submission" date="2017-01" db="EMBL/GenBank/DDBJ databases">
        <authorList>
            <person name="Mah S.A."/>
            <person name="Swanson W.J."/>
            <person name="Moy G.W."/>
            <person name="Vacquier V.D."/>
        </authorList>
    </citation>
    <scope>NUCLEOTIDE SEQUENCE [LARGE SCALE GENOMIC DNA]</scope>
    <source>
        <strain evidence="3 4">DSM 16927</strain>
    </source>
</reference>
<dbReference type="CDD" id="cd08977">
    <property type="entry name" value="SusD"/>
    <property type="match status" value="1"/>
</dbReference>